<dbReference type="SUPFAM" id="SSF75304">
    <property type="entry name" value="Amidase signature (AS) enzymes"/>
    <property type="match status" value="1"/>
</dbReference>
<dbReference type="AlphaFoldDB" id="A0A9J6PGK7"/>
<sequence length="549" mass="57529">MPDDAIRPHLSPSPQPAAGRGGPGWSLGVAEASRRISAGILTPAELLESVLSRIGEVDGAVRSYIRVMAEEARAAAAEATADIAAGHWRGPLHGIPFAVKDNYDVAGVAATAASHARLDRVPARDAALVTALRDAGAILVGKLATWEYGTGNGGEYFDLPFPPARNPWDLSRFTGGSSTGAGASVAAGTALFALGSDTTGSVRLPAGGTGMTGIIPTPGLLSLEGILPNCYSLDVPGPICRTAEDTALVLDALAPGRGFARASTQGIAGLRIAVVRDKGPGFPAPDAPLAAAFEMALRVLADLGAIVEEVRLPVPAAECLAVTQMIGPSESAAIHEEELRTRPGDLGRALRDKLLAGSSVRAVDYIQALRRRTEVAYAIDALMARFDALVTYGTLHLPPRLGVEPEMTAYTLETMLAPFNLSASPALVQCTGFTAEGLPTHWQIVGNRGDEAMALRVAAAYERETRWGDRWPDIPAEAPPPPPVAAPERTEPSGAFRERAARMGLGHLNDVDMARMEELEERAVSRGAALPRPRAKEVQPGFGLQRPPV</sequence>
<protein>
    <submittedName>
        <fullName evidence="3">Amidase</fullName>
    </submittedName>
</protein>
<dbReference type="Gene3D" id="3.90.1300.10">
    <property type="entry name" value="Amidase signature (AS) domain"/>
    <property type="match status" value="1"/>
</dbReference>
<comment type="caution">
    <text evidence="3">The sequence shown here is derived from an EMBL/GenBank/DDBJ whole genome shotgun (WGS) entry which is preliminary data.</text>
</comment>
<dbReference type="Proteomes" id="UP001055804">
    <property type="component" value="Unassembled WGS sequence"/>
</dbReference>
<feature type="region of interest" description="Disordered" evidence="1">
    <location>
        <begin position="470"/>
        <end position="495"/>
    </location>
</feature>
<dbReference type="GO" id="GO:0003824">
    <property type="term" value="F:catalytic activity"/>
    <property type="evidence" value="ECO:0007669"/>
    <property type="project" value="InterPro"/>
</dbReference>
<feature type="region of interest" description="Disordered" evidence="1">
    <location>
        <begin position="522"/>
        <end position="549"/>
    </location>
</feature>
<evidence type="ECO:0000313" key="3">
    <source>
        <dbReference type="EMBL" id="MCP1335735.1"/>
    </source>
</evidence>
<feature type="region of interest" description="Disordered" evidence="1">
    <location>
        <begin position="1"/>
        <end position="24"/>
    </location>
</feature>
<feature type="domain" description="Amidase" evidence="2">
    <location>
        <begin position="45"/>
        <end position="454"/>
    </location>
</feature>
<accession>A0A9J6PGK7</accession>
<proteinExistence type="predicted"/>
<dbReference type="EMBL" id="JAMZFT010000001">
    <property type="protein sequence ID" value="MCP1335735.1"/>
    <property type="molecule type" value="Genomic_DNA"/>
</dbReference>
<evidence type="ECO:0000256" key="1">
    <source>
        <dbReference type="SAM" id="MobiDB-lite"/>
    </source>
</evidence>
<dbReference type="PANTHER" id="PTHR11895">
    <property type="entry name" value="TRANSAMIDASE"/>
    <property type="match status" value="1"/>
</dbReference>
<dbReference type="InterPro" id="IPR000120">
    <property type="entry name" value="Amidase"/>
</dbReference>
<evidence type="ECO:0000313" key="4">
    <source>
        <dbReference type="Proteomes" id="UP001055804"/>
    </source>
</evidence>
<dbReference type="InterPro" id="IPR023631">
    <property type="entry name" value="Amidase_dom"/>
</dbReference>
<keyword evidence="4" id="KW-1185">Reference proteome</keyword>
<reference evidence="3" key="1">
    <citation type="submission" date="2022-06" db="EMBL/GenBank/DDBJ databases">
        <title>Isolation and Genomics of Futiania mangrovii gen. nov., sp. nov., a Rare and Metabolically-versatile member in the Class Alphaproteobacteria.</title>
        <authorList>
            <person name="Liu L."/>
            <person name="Huang W.-C."/>
            <person name="Pan J."/>
            <person name="Li J."/>
            <person name="Huang Y."/>
            <person name="Du H."/>
            <person name="Liu Y."/>
            <person name="Li M."/>
        </authorList>
    </citation>
    <scope>NUCLEOTIDE SEQUENCE</scope>
    <source>
        <strain evidence="3">FT118</strain>
    </source>
</reference>
<dbReference type="RefSeq" id="WP_269331668.1">
    <property type="nucleotide sequence ID" value="NZ_JAMZFT010000001.1"/>
</dbReference>
<dbReference type="PANTHER" id="PTHR11895:SF176">
    <property type="entry name" value="AMIDASE AMID-RELATED"/>
    <property type="match status" value="1"/>
</dbReference>
<gene>
    <name evidence="3" type="ORF">NJQ99_04870</name>
</gene>
<evidence type="ECO:0000259" key="2">
    <source>
        <dbReference type="Pfam" id="PF01425"/>
    </source>
</evidence>
<dbReference type="Pfam" id="PF01425">
    <property type="entry name" value="Amidase"/>
    <property type="match status" value="1"/>
</dbReference>
<dbReference type="InterPro" id="IPR036928">
    <property type="entry name" value="AS_sf"/>
</dbReference>
<organism evidence="3 4">
    <name type="scientific">Futiania mangrovi</name>
    <dbReference type="NCBI Taxonomy" id="2959716"/>
    <lineage>
        <taxon>Bacteria</taxon>
        <taxon>Pseudomonadati</taxon>
        <taxon>Pseudomonadota</taxon>
        <taxon>Alphaproteobacteria</taxon>
        <taxon>Futianiales</taxon>
        <taxon>Futianiaceae</taxon>
        <taxon>Futiania</taxon>
    </lineage>
</organism>
<name>A0A9J6PGK7_9PROT</name>